<evidence type="ECO:0000259" key="1">
    <source>
        <dbReference type="SMART" id="SM00790"/>
    </source>
</evidence>
<proteinExistence type="predicted"/>
<dbReference type="Proteomes" id="UP000315399">
    <property type="component" value="Unassembled WGS sequence"/>
</dbReference>
<dbReference type="InterPro" id="IPR013983">
    <property type="entry name" value="Ald_Fedxn_OxRdtase_N"/>
</dbReference>
<dbReference type="SMART" id="SM00790">
    <property type="entry name" value="AFOR_N"/>
    <property type="match status" value="1"/>
</dbReference>
<feature type="domain" description="Aldehyde ferredoxin oxidoreductase N-terminal" evidence="1">
    <location>
        <begin position="9"/>
        <end position="209"/>
    </location>
</feature>
<reference evidence="2 3" key="1">
    <citation type="journal article" date="2019" name="Nat. Microbiol.">
        <title>Expanding anaerobic alkane metabolism in the domain of Archaea.</title>
        <authorList>
            <person name="Wang Y."/>
            <person name="Wegener G."/>
            <person name="Hou J."/>
            <person name="Wang F."/>
            <person name="Xiao X."/>
        </authorList>
    </citation>
    <scope>NUCLEOTIDE SEQUENCE [LARGE SCALE GENOMIC DNA]</scope>
    <source>
        <strain evidence="2">WYZ-LMO10</strain>
    </source>
</reference>
<comment type="caution">
    <text evidence="2">The sequence shown here is derived from an EMBL/GenBank/DDBJ whole genome shotgun (WGS) entry which is preliminary data.</text>
</comment>
<evidence type="ECO:0000313" key="2">
    <source>
        <dbReference type="EMBL" id="TDA36679.1"/>
    </source>
</evidence>
<feature type="non-terminal residue" evidence="2">
    <location>
        <position position="229"/>
    </location>
</feature>
<dbReference type="InterPro" id="IPR036503">
    <property type="entry name" value="Ald_Fedxn_OxRdtase_N_sf"/>
</dbReference>
<dbReference type="Gene3D" id="3.60.9.10">
    <property type="entry name" value="Aldehyde ferredoxin oxidoreductase, N-terminal domain"/>
    <property type="match status" value="1"/>
</dbReference>
<dbReference type="PANTHER" id="PTHR30038">
    <property type="entry name" value="ALDEHYDE FERREDOXIN OXIDOREDUCTASE"/>
    <property type="match status" value="1"/>
</dbReference>
<dbReference type="GO" id="GO:0051536">
    <property type="term" value="F:iron-sulfur cluster binding"/>
    <property type="evidence" value="ECO:0007669"/>
    <property type="project" value="InterPro"/>
</dbReference>
<dbReference type="GO" id="GO:0016625">
    <property type="term" value="F:oxidoreductase activity, acting on the aldehyde or oxo group of donors, iron-sulfur protein as acceptor"/>
    <property type="evidence" value="ECO:0007669"/>
    <property type="project" value="InterPro"/>
</dbReference>
<organism evidence="2 3">
    <name type="scientific">Thermoproteota archaeon</name>
    <dbReference type="NCBI Taxonomy" id="2056631"/>
    <lineage>
        <taxon>Archaea</taxon>
        <taxon>Thermoproteota</taxon>
    </lineage>
</organism>
<accession>A0A523B715</accession>
<gene>
    <name evidence="2" type="ORF">DSO08_06585</name>
</gene>
<evidence type="ECO:0000313" key="3">
    <source>
        <dbReference type="Proteomes" id="UP000315399"/>
    </source>
</evidence>
<dbReference type="PANTHER" id="PTHR30038:SF8">
    <property type="entry name" value="ALDEHYDE FERREDOXIN OXIDOREDUCTASE"/>
    <property type="match status" value="1"/>
</dbReference>
<protein>
    <submittedName>
        <fullName evidence="2">Aldehyde:ferredoxin oxidoreductase</fullName>
    </submittedName>
</protein>
<sequence>MTEASVLSKVLYVDLSNKRYWIKDRGDLFKERLGGTGAAIRLLKEECREGTDPLAPESPIILCVGYLNGIFPLASKTVAMFKSPLTKNLGESHAGGRCGVAMRMAGLGGIVIKGKSEIPVYLVVNDEGVRFKDASALWGMSSSSTVGRIIREREAGAGIRAIMRIGRAGENLVSYAGVITETFRHFGRLGLGAVFGSKKLKAIVIHGRTSLTLRDARGYREVYEELFRS</sequence>
<dbReference type="InterPro" id="IPR051919">
    <property type="entry name" value="W-dependent_AOR"/>
</dbReference>
<dbReference type="SUPFAM" id="SSF56228">
    <property type="entry name" value="Aldehyde ferredoxin oxidoreductase, N-terminal domain"/>
    <property type="match status" value="1"/>
</dbReference>
<dbReference type="AlphaFoldDB" id="A0A523B715"/>
<name>A0A523B715_9CREN</name>
<dbReference type="EMBL" id="QNVH01000106">
    <property type="protein sequence ID" value="TDA36679.1"/>
    <property type="molecule type" value="Genomic_DNA"/>
</dbReference>
<dbReference type="Pfam" id="PF02730">
    <property type="entry name" value="AFOR_N"/>
    <property type="match status" value="1"/>
</dbReference>